<organism evidence="2 3">
    <name type="scientific">Flavivirga amylovorans</name>
    <dbReference type="NCBI Taxonomy" id="870486"/>
    <lineage>
        <taxon>Bacteria</taxon>
        <taxon>Pseudomonadati</taxon>
        <taxon>Bacteroidota</taxon>
        <taxon>Flavobacteriia</taxon>
        <taxon>Flavobacteriales</taxon>
        <taxon>Flavobacteriaceae</taxon>
        <taxon>Flavivirga</taxon>
    </lineage>
</organism>
<dbReference type="Pfam" id="PF00534">
    <property type="entry name" value="Glycos_transf_1"/>
    <property type="match status" value="1"/>
</dbReference>
<reference evidence="2" key="1">
    <citation type="submission" date="2023-07" db="EMBL/GenBank/DDBJ databases">
        <title>Two novel species in the genus Flavivirga.</title>
        <authorList>
            <person name="Kwon K."/>
        </authorList>
    </citation>
    <scope>NUCLEOTIDE SEQUENCE</scope>
    <source>
        <strain evidence="2">KACC 14157</strain>
    </source>
</reference>
<dbReference type="SUPFAM" id="SSF53756">
    <property type="entry name" value="UDP-Glycosyltransferase/glycogen phosphorylase"/>
    <property type="match status" value="1"/>
</dbReference>
<dbReference type="EC" id="2.4.-.-" evidence="2"/>
<evidence type="ECO:0000313" key="3">
    <source>
        <dbReference type="Proteomes" id="UP001176891"/>
    </source>
</evidence>
<dbReference type="CDD" id="cd03811">
    <property type="entry name" value="GT4_GT28_WabH-like"/>
    <property type="match status" value="1"/>
</dbReference>
<dbReference type="PANTHER" id="PTHR12526">
    <property type="entry name" value="GLYCOSYLTRANSFERASE"/>
    <property type="match status" value="1"/>
</dbReference>
<evidence type="ECO:0000259" key="1">
    <source>
        <dbReference type="Pfam" id="PF00534"/>
    </source>
</evidence>
<keyword evidence="3" id="KW-1185">Reference proteome</keyword>
<proteinExistence type="predicted"/>
<gene>
    <name evidence="2" type="ORF">Q4Q39_10725</name>
</gene>
<comment type="caution">
    <text evidence="2">The sequence shown here is derived from an EMBL/GenBank/DDBJ whole genome shotgun (WGS) entry which is preliminary data.</text>
</comment>
<accession>A0ABT8X1T1</accession>
<dbReference type="EMBL" id="JAUOEM010000003">
    <property type="protein sequence ID" value="MDO5987875.1"/>
    <property type="molecule type" value="Genomic_DNA"/>
</dbReference>
<dbReference type="Proteomes" id="UP001176891">
    <property type="component" value="Unassembled WGS sequence"/>
</dbReference>
<dbReference type="PANTHER" id="PTHR12526:SF630">
    <property type="entry name" value="GLYCOSYLTRANSFERASE"/>
    <property type="match status" value="1"/>
</dbReference>
<sequence length="382" mass="44278">MKKIVFIIESLHHGGAEKSLVTLLNFIDYNNFDVKLLLFRKGGEFEKFVPKEVGITYINPFDGINKVYLLFLRARFWINKKLNKNKRYHNAQLFWKTFGNSIRANKITYDTAIAYNQGFATYYVAEKILAKKKYSWLNTDYIKAGYQASFDYNKYTQFKKIICVSKENESAFIKSNKLNNKVLPTEIIKDITDDLDIKKKCFEKTEFDSKVDEFKILTVGRLAKAKGFELAIKASKILRDKGIEHKWYVIGEGSERENLERIILEENLENTFILLGYKENPYPYINTCNIYVQTSLFEGLGLSVIEAAILQKPIVTTNFPTAPSLITHNETGLICKMDPHDIADNILVYIENKEFKNKIINNLSKLKNDDKEKSLAKFNKLI</sequence>
<name>A0ABT8X1T1_9FLAO</name>
<dbReference type="RefSeq" id="WP_303282455.1">
    <property type="nucleotide sequence ID" value="NZ_BAABCZ010000011.1"/>
</dbReference>
<keyword evidence="2" id="KW-0808">Transferase</keyword>
<keyword evidence="2" id="KW-0328">Glycosyltransferase</keyword>
<dbReference type="InterPro" id="IPR001296">
    <property type="entry name" value="Glyco_trans_1"/>
</dbReference>
<protein>
    <submittedName>
        <fullName evidence="2">Glycosyltransferase</fullName>
        <ecNumber evidence="2">2.4.-.-</ecNumber>
    </submittedName>
</protein>
<dbReference type="Gene3D" id="3.40.50.2000">
    <property type="entry name" value="Glycogen Phosphorylase B"/>
    <property type="match status" value="2"/>
</dbReference>
<dbReference type="GO" id="GO:0016757">
    <property type="term" value="F:glycosyltransferase activity"/>
    <property type="evidence" value="ECO:0007669"/>
    <property type="project" value="UniProtKB-KW"/>
</dbReference>
<feature type="domain" description="Glycosyl transferase family 1" evidence="1">
    <location>
        <begin position="206"/>
        <end position="362"/>
    </location>
</feature>
<evidence type="ECO:0000313" key="2">
    <source>
        <dbReference type="EMBL" id="MDO5987875.1"/>
    </source>
</evidence>